<proteinExistence type="predicted"/>
<name>A0A1B6L8P0_9HEMI</name>
<dbReference type="Gene3D" id="1.20.5.390">
    <property type="entry name" value="L1 transposable element, trimerization domain"/>
    <property type="match status" value="1"/>
</dbReference>
<dbReference type="AlphaFoldDB" id="A0A1B6L8P0"/>
<dbReference type="EMBL" id="GEBQ01019909">
    <property type="protein sequence ID" value="JAT20068.1"/>
    <property type="molecule type" value="Transcribed_RNA"/>
</dbReference>
<feature type="region of interest" description="Disordered" evidence="2">
    <location>
        <begin position="76"/>
        <end position="170"/>
    </location>
</feature>
<accession>A0A1B6L8P0</accession>
<feature type="coiled-coil region" evidence="1">
    <location>
        <begin position="375"/>
        <end position="430"/>
    </location>
</feature>
<organism evidence="3">
    <name type="scientific">Graphocephala atropunctata</name>
    <dbReference type="NCBI Taxonomy" id="36148"/>
    <lineage>
        <taxon>Eukaryota</taxon>
        <taxon>Metazoa</taxon>
        <taxon>Ecdysozoa</taxon>
        <taxon>Arthropoda</taxon>
        <taxon>Hexapoda</taxon>
        <taxon>Insecta</taxon>
        <taxon>Pterygota</taxon>
        <taxon>Neoptera</taxon>
        <taxon>Paraneoptera</taxon>
        <taxon>Hemiptera</taxon>
        <taxon>Auchenorrhyncha</taxon>
        <taxon>Membracoidea</taxon>
        <taxon>Cicadellidae</taxon>
        <taxon>Cicadellinae</taxon>
        <taxon>Cicadellini</taxon>
        <taxon>Graphocephala</taxon>
    </lineage>
</organism>
<protein>
    <submittedName>
        <fullName evidence="3">Uncharacterized protein</fullName>
    </submittedName>
</protein>
<feature type="non-terminal residue" evidence="3">
    <location>
        <position position="516"/>
    </location>
</feature>
<evidence type="ECO:0000256" key="2">
    <source>
        <dbReference type="SAM" id="MobiDB-lite"/>
    </source>
</evidence>
<sequence length="516" mass="59994">MKRRVVVSTSTRKPATDNKVFRRPFSINSDSLTQTKINKGNRVRSVQCHEEGMSKLTSYYIQDGFQMKGEPANCVCSSHSNHERTRSRDRKTSVSKLKSIRSKSNDKNVYESNSAPLNSREKDMYHKSLRSKSTPFIENPSHEDSVDCIPVKLSSNNDSQYRPKYKHKQNHDYKIRHEEEQYKNKTWHEILRGQCKTLAESKKYKDKFHRCEGSNTDHFQSSESVQNTLKKKVSMSVSSKVHEPNNEQSNHLFEESNIYKTYQTSFDPYTDSDPVKTLDFLIKQLQGKLVKKPENRDLQQIIIEMENALLKIPAVNEICPAKDPEKNIYETGVTTSAIASKSSNSSESKERINPMDFANFKDYMGESYFFWQTLYIKQRESCDNHLREMEQLKLQLAETRQLSSVVESKNKEYEVALDELRLKTQETEQQLLGKITSLTDENETLAHFQAAYSTVDSQLKQKTLENEVLESKLYLKDLEIEKLKVLLKVKEHEKTGSKIHNNELLEKSFKNTSEYE</sequence>
<keyword evidence="1" id="KW-0175">Coiled coil</keyword>
<evidence type="ECO:0000313" key="3">
    <source>
        <dbReference type="EMBL" id="JAT20068.1"/>
    </source>
</evidence>
<evidence type="ECO:0000256" key="1">
    <source>
        <dbReference type="SAM" id="Coils"/>
    </source>
</evidence>
<feature type="compositionally biased region" description="Basic and acidic residues" evidence="2">
    <location>
        <begin position="80"/>
        <end position="92"/>
    </location>
</feature>
<gene>
    <name evidence="3" type="ORF">g.16586</name>
</gene>
<reference evidence="3" key="1">
    <citation type="submission" date="2015-11" db="EMBL/GenBank/DDBJ databases">
        <title>De novo transcriptome assembly of four potential Pierce s Disease insect vectors from Arizona vineyards.</title>
        <authorList>
            <person name="Tassone E.E."/>
        </authorList>
    </citation>
    <scope>NUCLEOTIDE SEQUENCE</scope>
</reference>